<dbReference type="Proteomes" id="UP000632289">
    <property type="component" value="Unassembled WGS sequence"/>
</dbReference>
<keyword evidence="1" id="KW-0472">Membrane</keyword>
<feature type="transmembrane region" description="Helical" evidence="1">
    <location>
        <begin position="73"/>
        <end position="96"/>
    </location>
</feature>
<comment type="caution">
    <text evidence="2">The sequence shown here is derived from an EMBL/GenBank/DDBJ whole genome shotgun (WGS) entry which is preliminary data.</text>
</comment>
<sequence length="151" mass="15504">MTRSQDGDHMWWHGGEAHGHAAGGQGGAGAYLALAAVALYLLLPALAAAAALARRVGGRASRAAGGSELTDRLVFVVLAALAAAAVSVPTLAVALLWLPSGWTSLPDAAWSEAATVLRYCLASNLLLAACVGVPWAAGRADRHPKEREERC</sequence>
<evidence type="ECO:0000256" key="1">
    <source>
        <dbReference type="SAM" id="Phobius"/>
    </source>
</evidence>
<gene>
    <name evidence="2" type="ORF">IF129_18030</name>
</gene>
<dbReference type="RefSeq" id="WP_191210722.1">
    <property type="nucleotide sequence ID" value="NZ_BAABKL010000050.1"/>
</dbReference>
<keyword evidence="1" id="KW-0812">Transmembrane</keyword>
<reference evidence="2" key="1">
    <citation type="submission" date="2020-09" db="EMBL/GenBank/DDBJ databases">
        <title>Secondary metabolite and genome analysis of marine Streptomyces chumphonensis KK1-2T.</title>
        <authorList>
            <person name="Phongsopitanun W."/>
            <person name="Kanchanasin P."/>
            <person name="Pittayakhajonwut P."/>
            <person name="Suwanborirux K."/>
            <person name="Tanasupawat S."/>
        </authorList>
    </citation>
    <scope>NUCLEOTIDE SEQUENCE</scope>
    <source>
        <strain evidence="2">KK1-2</strain>
    </source>
</reference>
<accession>A0A927F0N7</accession>
<dbReference type="AlphaFoldDB" id="A0A927F0N7"/>
<organism evidence="2 3">
    <name type="scientific">Streptomyces chumphonensis</name>
    <dbReference type="NCBI Taxonomy" id="1214925"/>
    <lineage>
        <taxon>Bacteria</taxon>
        <taxon>Bacillati</taxon>
        <taxon>Actinomycetota</taxon>
        <taxon>Actinomycetes</taxon>
        <taxon>Kitasatosporales</taxon>
        <taxon>Streptomycetaceae</taxon>
        <taxon>Streptomyces</taxon>
    </lineage>
</organism>
<proteinExistence type="predicted"/>
<feature type="transmembrane region" description="Helical" evidence="1">
    <location>
        <begin position="30"/>
        <end position="52"/>
    </location>
</feature>
<keyword evidence="3" id="KW-1185">Reference proteome</keyword>
<feature type="transmembrane region" description="Helical" evidence="1">
    <location>
        <begin position="116"/>
        <end position="137"/>
    </location>
</feature>
<evidence type="ECO:0000313" key="3">
    <source>
        <dbReference type="Proteomes" id="UP000632289"/>
    </source>
</evidence>
<keyword evidence="1" id="KW-1133">Transmembrane helix</keyword>
<evidence type="ECO:0000313" key="2">
    <source>
        <dbReference type="EMBL" id="MBD3933444.1"/>
    </source>
</evidence>
<name>A0A927F0N7_9ACTN</name>
<protein>
    <submittedName>
        <fullName evidence="2">Uncharacterized protein</fullName>
    </submittedName>
</protein>
<dbReference type="EMBL" id="JACXYU010000009">
    <property type="protein sequence ID" value="MBD3933444.1"/>
    <property type="molecule type" value="Genomic_DNA"/>
</dbReference>